<evidence type="ECO:0000313" key="4">
    <source>
        <dbReference type="EMBL" id="RRS05830.1"/>
    </source>
</evidence>
<dbReference type="RefSeq" id="WP_125241737.1">
    <property type="nucleotide sequence ID" value="NZ_RSED01000002.1"/>
</dbReference>
<dbReference type="Pfam" id="PF25973">
    <property type="entry name" value="BSH_CzcB"/>
    <property type="match status" value="1"/>
</dbReference>
<dbReference type="GO" id="GO:0015562">
    <property type="term" value="F:efflux transmembrane transporter activity"/>
    <property type="evidence" value="ECO:0007669"/>
    <property type="project" value="TreeGrafter"/>
</dbReference>
<evidence type="ECO:0000256" key="1">
    <source>
        <dbReference type="ARBA" id="ARBA00009477"/>
    </source>
</evidence>
<dbReference type="Proteomes" id="UP000269265">
    <property type="component" value="Unassembled WGS sequence"/>
</dbReference>
<organism evidence="4 5">
    <name type="scientific">Aquabacterium soli</name>
    <dbReference type="NCBI Taxonomy" id="2493092"/>
    <lineage>
        <taxon>Bacteria</taxon>
        <taxon>Pseudomonadati</taxon>
        <taxon>Pseudomonadota</taxon>
        <taxon>Betaproteobacteria</taxon>
        <taxon>Burkholderiales</taxon>
        <taxon>Aquabacterium</taxon>
    </lineage>
</organism>
<dbReference type="EMBL" id="RSED01000002">
    <property type="protein sequence ID" value="RRS05830.1"/>
    <property type="molecule type" value="Genomic_DNA"/>
</dbReference>
<dbReference type="SUPFAM" id="SSF111369">
    <property type="entry name" value="HlyD-like secretion proteins"/>
    <property type="match status" value="1"/>
</dbReference>
<gene>
    <name evidence="4" type="ORF">EIP75_02910</name>
</gene>
<dbReference type="InterPro" id="IPR058647">
    <property type="entry name" value="BSH_CzcB-like"/>
</dbReference>
<proteinExistence type="inferred from homology"/>
<dbReference type="Pfam" id="PF25954">
    <property type="entry name" value="Beta-barrel_RND_2"/>
    <property type="match status" value="1"/>
</dbReference>
<comment type="caution">
    <text evidence="4">The sequence shown here is derived from an EMBL/GenBank/DDBJ whole genome shotgun (WGS) entry which is preliminary data.</text>
</comment>
<feature type="domain" description="CzcB-like barrel-sandwich hybrid" evidence="3">
    <location>
        <begin position="76"/>
        <end position="206"/>
    </location>
</feature>
<dbReference type="InterPro" id="IPR006143">
    <property type="entry name" value="RND_pump_MFP"/>
</dbReference>
<dbReference type="Gene3D" id="2.40.420.20">
    <property type="match status" value="1"/>
</dbReference>
<dbReference type="Gene3D" id="2.40.30.170">
    <property type="match status" value="1"/>
</dbReference>
<comment type="similarity">
    <text evidence="1">Belongs to the membrane fusion protein (MFP) (TC 8.A.1) family.</text>
</comment>
<dbReference type="AlphaFoldDB" id="A0A426VGI4"/>
<dbReference type="GO" id="GO:1990281">
    <property type="term" value="C:efflux pump complex"/>
    <property type="evidence" value="ECO:0007669"/>
    <property type="project" value="TreeGrafter"/>
</dbReference>
<keyword evidence="5" id="KW-1185">Reference proteome</keyword>
<accession>A0A426VGI4</accession>
<evidence type="ECO:0000313" key="5">
    <source>
        <dbReference type="Proteomes" id="UP000269265"/>
    </source>
</evidence>
<dbReference type="OrthoDB" id="9806939at2"/>
<dbReference type="NCBIfam" id="TIGR01730">
    <property type="entry name" value="RND_mfp"/>
    <property type="match status" value="1"/>
</dbReference>
<protein>
    <submittedName>
        <fullName evidence="4">Efflux RND transporter periplasmic adaptor subunit</fullName>
    </submittedName>
</protein>
<dbReference type="InterPro" id="IPR058792">
    <property type="entry name" value="Beta-barrel_RND_2"/>
</dbReference>
<sequence length="385" mass="40172">MPTEVSRPKQRVFALAAVALAIAVVAAGLVDRHLHAEQLDQRAAAQAVPTVAVGVPVPTAGGALELPARIEAWSRAPIYARVSGYLKQWNVDIGAPVKAGQVLGVIETPDLDQQLLQAKAELATARSNAALATTTSQRWQALLATDSVSKQEADEKAGDLSAKQSAVNALQANVDRVQSLQRYTSLVAPFDGVVTARNTDVGALIGVGGTPGSELFVVSDIRRLRVYVNVPQRQVAQVRQGALAEITVPERPGRTYAAKVQSLSQSISMASGAMLVQLAVDNTAGELLPGGFASVRFDAKADAAGLSVPPGALIFGKQGVRVATVDSTDRVRLKQVTIARDLGASVELAGGLGKDDRVIQNPPDGVSEGDRVRVALADNTKKAAP</sequence>
<feature type="domain" description="CusB-like beta-barrel" evidence="2">
    <location>
        <begin position="227"/>
        <end position="300"/>
    </location>
</feature>
<reference evidence="4 5" key="1">
    <citation type="submission" date="2018-12" db="EMBL/GenBank/DDBJ databases">
        <title>The whole draft genome of Aquabacterium sp. SJQ9.</title>
        <authorList>
            <person name="Sun L."/>
            <person name="Gao X."/>
            <person name="Chen W."/>
            <person name="Huang K."/>
        </authorList>
    </citation>
    <scope>NUCLEOTIDE SEQUENCE [LARGE SCALE GENOMIC DNA]</scope>
    <source>
        <strain evidence="4 5">SJQ9</strain>
    </source>
</reference>
<name>A0A426VGI4_9BURK</name>
<dbReference type="Gene3D" id="1.10.287.470">
    <property type="entry name" value="Helix hairpin bin"/>
    <property type="match status" value="1"/>
</dbReference>
<evidence type="ECO:0000259" key="3">
    <source>
        <dbReference type="Pfam" id="PF25973"/>
    </source>
</evidence>
<dbReference type="PANTHER" id="PTHR30469">
    <property type="entry name" value="MULTIDRUG RESISTANCE PROTEIN MDTA"/>
    <property type="match status" value="1"/>
</dbReference>
<dbReference type="Gene3D" id="2.40.50.100">
    <property type="match status" value="1"/>
</dbReference>
<evidence type="ECO:0000259" key="2">
    <source>
        <dbReference type="Pfam" id="PF25954"/>
    </source>
</evidence>
<dbReference type="PANTHER" id="PTHR30469:SF37">
    <property type="entry name" value="RAGD PROTEIN"/>
    <property type="match status" value="1"/>
</dbReference>